<dbReference type="InterPro" id="IPR022185">
    <property type="entry name" value="DUF3712"/>
</dbReference>
<dbReference type="OrthoDB" id="10039566at2759"/>
<sequence length="343" mass="37681">MSDKGTSDHVARPLDGAAAGSGKKRGCGAHMKRKWWAYLLGLIVLVVILVPVLILVAVPKIAQKKIDEAQLEIRAFSALNTQSENFTLGIDSVIRTDGSVHATIAGFEGVMYLEDWAPQRPFARVHFPETTSDAYQEVRIEQFTPIDDMDAFTVYNTWLLINETLRVTVRGDTTVRVRGIDRAYPVLFKKTLTVPGLRLFEGTVVRDPAISLTGDAQGNNFKGMVDIPNHSQVTFEIGNATFHNYLNGAEIGTVFINNMILRPGNNTFPMNAKVENGPVLTFMSTRPACETGSVPFQLRGKDVVNNGQRLSYFADSLASANQTVNIDIGGALRHRNVTIACRS</sequence>
<reference evidence="5" key="1">
    <citation type="submission" date="2010-07" db="EMBL/GenBank/DDBJ databases">
        <title>The genome sequence of Gaeumannomyces graminis var. tritici strain R3-111a-1.</title>
        <authorList>
            <consortium name="The Broad Institute Genome Sequencing Platform"/>
            <person name="Ma L.-J."/>
            <person name="Dead R."/>
            <person name="Young S."/>
            <person name="Zeng Q."/>
            <person name="Koehrsen M."/>
            <person name="Alvarado L."/>
            <person name="Berlin A."/>
            <person name="Chapman S.B."/>
            <person name="Chen Z."/>
            <person name="Freedman E."/>
            <person name="Gellesch M."/>
            <person name="Goldberg J."/>
            <person name="Griggs A."/>
            <person name="Gujja S."/>
            <person name="Heilman E.R."/>
            <person name="Heiman D."/>
            <person name="Hepburn T."/>
            <person name="Howarth C."/>
            <person name="Jen D."/>
            <person name="Larson L."/>
            <person name="Mehta T."/>
            <person name="Neiman D."/>
            <person name="Pearson M."/>
            <person name="Roberts A."/>
            <person name="Saif S."/>
            <person name="Shea T."/>
            <person name="Shenoy N."/>
            <person name="Sisk P."/>
            <person name="Stolte C."/>
            <person name="Sykes S."/>
            <person name="Walk T."/>
            <person name="White J."/>
            <person name="Yandava C."/>
            <person name="Haas B."/>
            <person name="Nusbaum C."/>
            <person name="Birren B."/>
        </authorList>
    </citation>
    <scope>NUCLEOTIDE SEQUENCE [LARGE SCALE GENOMIC DNA]</scope>
    <source>
        <strain evidence="5">R3-111a-1</strain>
    </source>
</reference>
<dbReference type="STRING" id="644352.J3NIZ6"/>
<dbReference type="Proteomes" id="UP000006039">
    <property type="component" value="Unassembled WGS sequence"/>
</dbReference>
<protein>
    <submittedName>
        <fullName evidence="3 4">Uncharacterized protein</fullName>
    </submittedName>
</protein>
<dbReference type="AlphaFoldDB" id="J3NIZ6"/>
<keyword evidence="2" id="KW-0812">Transmembrane</keyword>
<organism evidence="3">
    <name type="scientific">Gaeumannomyces tritici (strain R3-111a-1)</name>
    <name type="common">Wheat and barley take-all root rot fungus</name>
    <name type="synonym">Gaeumannomyces graminis var. tritici</name>
    <dbReference type="NCBI Taxonomy" id="644352"/>
    <lineage>
        <taxon>Eukaryota</taxon>
        <taxon>Fungi</taxon>
        <taxon>Dikarya</taxon>
        <taxon>Ascomycota</taxon>
        <taxon>Pezizomycotina</taxon>
        <taxon>Sordariomycetes</taxon>
        <taxon>Sordariomycetidae</taxon>
        <taxon>Magnaporthales</taxon>
        <taxon>Magnaporthaceae</taxon>
        <taxon>Gaeumannomyces</taxon>
    </lineage>
</organism>
<evidence type="ECO:0000256" key="1">
    <source>
        <dbReference type="SAM" id="MobiDB-lite"/>
    </source>
</evidence>
<evidence type="ECO:0000313" key="5">
    <source>
        <dbReference type="Proteomes" id="UP000006039"/>
    </source>
</evidence>
<reference evidence="4" key="5">
    <citation type="submission" date="2018-04" db="UniProtKB">
        <authorList>
            <consortium name="EnsemblFungi"/>
        </authorList>
    </citation>
    <scope>IDENTIFICATION</scope>
    <source>
        <strain evidence="4">R3-111a-1</strain>
    </source>
</reference>
<keyword evidence="5" id="KW-1185">Reference proteome</keyword>
<dbReference type="HOGENOM" id="CLU_035244_1_1_1"/>
<evidence type="ECO:0000256" key="2">
    <source>
        <dbReference type="SAM" id="Phobius"/>
    </source>
</evidence>
<dbReference type="EnsemblFungi" id="EJT81246">
    <property type="protein sequence ID" value="EJT81246"/>
    <property type="gene ID" value="GGTG_01230"/>
</dbReference>
<feature type="region of interest" description="Disordered" evidence="1">
    <location>
        <begin position="1"/>
        <end position="27"/>
    </location>
</feature>
<keyword evidence="2" id="KW-0472">Membrane</keyword>
<feature type="transmembrane region" description="Helical" evidence="2">
    <location>
        <begin position="35"/>
        <end position="58"/>
    </location>
</feature>
<dbReference type="PANTHER" id="PTHR35895:SF1">
    <property type="entry name" value="LIPID-BINDING SERUM GLYCOPROTEIN C-TERMINAL DOMAIN-CONTAINING PROTEIN"/>
    <property type="match status" value="1"/>
</dbReference>
<dbReference type="eggNOG" id="ENOG502S22Q">
    <property type="taxonomic scope" value="Eukaryota"/>
</dbReference>
<dbReference type="RefSeq" id="XP_009217255.1">
    <property type="nucleotide sequence ID" value="XM_009218991.1"/>
</dbReference>
<reference evidence="3" key="2">
    <citation type="submission" date="2010-07" db="EMBL/GenBank/DDBJ databases">
        <authorList>
            <consortium name="The Broad Institute Genome Sequencing Platform"/>
            <consortium name="Broad Institute Genome Sequencing Center for Infectious Disease"/>
            <person name="Ma L.-J."/>
            <person name="Dead R."/>
            <person name="Young S."/>
            <person name="Zeng Q."/>
            <person name="Koehrsen M."/>
            <person name="Alvarado L."/>
            <person name="Berlin A."/>
            <person name="Chapman S.B."/>
            <person name="Chen Z."/>
            <person name="Freedman E."/>
            <person name="Gellesch M."/>
            <person name="Goldberg J."/>
            <person name="Griggs A."/>
            <person name="Gujja S."/>
            <person name="Heilman E.R."/>
            <person name="Heiman D."/>
            <person name="Hepburn T."/>
            <person name="Howarth C."/>
            <person name="Jen D."/>
            <person name="Larson L."/>
            <person name="Mehta T."/>
            <person name="Neiman D."/>
            <person name="Pearson M."/>
            <person name="Roberts A."/>
            <person name="Saif S."/>
            <person name="Shea T."/>
            <person name="Shenoy N."/>
            <person name="Sisk P."/>
            <person name="Stolte C."/>
            <person name="Sykes S."/>
            <person name="Walk T."/>
            <person name="White J."/>
            <person name="Yandava C."/>
            <person name="Haas B."/>
            <person name="Nusbaum C."/>
            <person name="Birren B."/>
        </authorList>
    </citation>
    <scope>NUCLEOTIDE SEQUENCE</scope>
    <source>
        <strain evidence="3">R3-111a-1</strain>
    </source>
</reference>
<name>J3NIZ6_GAET3</name>
<dbReference type="EMBL" id="GL385395">
    <property type="protein sequence ID" value="EJT81246.1"/>
    <property type="molecule type" value="Genomic_DNA"/>
</dbReference>
<evidence type="ECO:0000313" key="3">
    <source>
        <dbReference type="EMBL" id="EJT81246.1"/>
    </source>
</evidence>
<proteinExistence type="predicted"/>
<reference evidence="3" key="3">
    <citation type="submission" date="2010-09" db="EMBL/GenBank/DDBJ databases">
        <title>Annotation of Gaeumannomyces graminis var. tritici R3-111a-1.</title>
        <authorList>
            <consortium name="The Broad Institute Genome Sequencing Platform"/>
            <person name="Ma L.-J."/>
            <person name="Dead R."/>
            <person name="Young S.K."/>
            <person name="Zeng Q."/>
            <person name="Gargeya S."/>
            <person name="Fitzgerald M."/>
            <person name="Haas B."/>
            <person name="Abouelleil A."/>
            <person name="Alvarado L."/>
            <person name="Arachchi H.M."/>
            <person name="Berlin A."/>
            <person name="Brown A."/>
            <person name="Chapman S.B."/>
            <person name="Chen Z."/>
            <person name="Dunbar C."/>
            <person name="Freedman E."/>
            <person name="Gearin G."/>
            <person name="Gellesch M."/>
            <person name="Goldberg J."/>
            <person name="Griggs A."/>
            <person name="Gujja S."/>
            <person name="Heiman D."/>
            <person name="Howarth C."/>
            <person name="Larson L."/>
            <person name="Lui A."/>
            <person name="MacDonald P.J.P."/>
            <person name="Mehta T."/>
            <person name="Montmayeur A."/>
            <person name="Murphy C."/>
            <person name="Neiman D."/>
            <person name="Pearson M."/>
            <person name="Priest M."/>
            <person name="Roberts A."/>
            <person name="Saif S."/>
            <person name="Shea T."/>
            <person name="Shenoy N."/>
            <person name="Sisk P."/>
            <person name="Stolte C."/>
            <person name="Sykes S."/>
            <person name="Yandava C."/>
            <person name="Wortman J."/>
            <person name="Nusbaum C."/>
            <person name="Birren B."/>
        </authorList>
    </citation>
    <scope>NUCLEOTIDE SEQUENCE</scope>
    <source>
        <strain evidence="3">R3-111a-1</strain>
    </source>
</reference>
<accession>J3NIZ6</accession>
<reference evidence="4" key="4">
    <citation type="journal article" date="2015" name="G3 (Bethesda)">
        <title>Genome sequences of three phytopathogenic species of the Magnaporthaceae family of fungi.</title>
        <authorList>
            <person name="Okagaki L.H."/>
            <person name="Nunes C.C."/>
            <person name="Sailsbery J."/>
            <person name="Clay B."/>
            <person name="Brown D."/>
            <person name="John T."/>
            <person name="Oh Y."/>
            <person name="Young N."/>
            <person name="Fitzgerald M."/>
            <person name="Haas B.J."/>
            <person name="Zeng Q."/>
            <person name="Young S."/>
            <person name="Adiconis X."/>
            <person name="Fan L."/>
            <person name="Levin J.Z."/>
            <person name="Mitchell T.K."/>
            <person name="Okubara P.A."/>
            <person name="Farman M.L."/>
            <person name="Kohn L.M."/>
            <person name="Birren B."/>
            <person name="Ma L.-J."/>
            <person name="Dean R.A."/>
        </authorList>
    </citation>
    <scope>NUCLEOTIDE SEQUENCE</scope>
    <source>
        <strain evidence="4">R3-111a-1</strain>
    </source>
</reference>
<dbReference type="Pfam" id="PF12505">
    <property type="entry name" value="DUF3712"/>
    <property type="match status" value="1"/>
</dbReference>
<keyword evidence="2" id="KW-1133">Transmembrane helix</keyword>
<dbReference type="VEuPathDB" id="FungiDB:GGTG_01230"/>
<dbReference type="PANTHER" id="PTHR35895">
    <property type="entry name" value="CHROMOSOME 16, WHOLE GENOME SHOTGUN SEQUENCE"/>
    <property type="match status" value="1"/>
</dbReference>
<feature type="compositionally biased region" description="Basic and acidic residues" evidence="1">
    <location>
        <begin position="1"/>
        <end position="12"/>
    </location>
</feature>
<evidence type="ECO:0000313" key="4">
    <source>
        <dbReference type="EnsemblFungi" id="EJT81246"/>
    </source>
</evidence>
<dbReference type="GeneID" id="20341688"/>
<dbReference type="InterPro" id="IPR046368">
    <property type="entry name" value="Tag1"/>
</dbReference>
<dbReference type="GO" id="GO:0000329">
    <property type="term" value="C:fungal-type vacuole membrane"/>
    <property type="evidence" value="ECO:0007669"/>
    <property type="project" value="InterPro"/>
</dbReference>
<gene>
    <name evidence="4" type="primary">20341688</name>
    <name evidence="3" type="ORF">GGTG_01230</name>
</gene>